<evidence type="ECO:0000313" key="2">
    <source>
        <dbReference type="EMBL" id="GBP44330.1"/>
    </source>
</evidence>
<feature type="transmembrane region" description="Helical" evidence="1">
    <location>
        <begin position="6"/>
        <end position="24"/>
    </location>
</feature>
<keyword evidence="3" id="KW-1185">Reference proteome</keyword>
<evidence type="ECO:0000313" key="3">
    <source>
        <dbReference type="Proteomes" id="UP000299102"/>
    </source>
</evidence>
<keyword evidence="1" id="KW-0472">Membrane</keyword>
<evidence type="ECO:0000256" key="1">
    <source>
        <dbReference type="SAM" id="Phobius"/>
    </source>
</evidence>
<dbReference type="AlphaFoldDB" id="A0A4C1W0E9"/>
<sequence length="141" mass="15721">MILIAIPWSIPMLILMLIPICLIIDFSHSHALNSEPDLDLIRFPFRYRIRSCSCPKSDFSITYHSDSSNAVNRNFSPTLDLYLGLVLDFDPPGLNLDPAPRLVYDLDCSTGHGPHLDPNLLYIHACGAASELCIILNRTGI</sequence>
<comment type="caution">
    <text evidence="2">The sequence shown here is derived from an EMBL/GenBank/DDBJ whole genome shotgun (WGS) entry which is preliminary data.</text>
</comment>
<keyword evidence="1" id="KW-1133">Transmembrane helix</keyword>
<accession>A0A4C1W0E9</accession>
<keyword evidence="1" id="KW-0812">Transmembrane</keyword>
<dbReference type="EMBL" id="BGZK01000451">
    <property type="protein sequence ID" value="GBP44330.1"/>
    <property type="molecule type" value="Genomic_DNA"/>
</dbReference>
<proteinExistence type="predicted"/>
<reference evidence="2 3" key="1">
    <citation type="journal article" date="2019" name="Commun. Biol.">
        <title>The bagworm genome reveals a unique fibroin gene that provides high tensile strength.</title>
        <authorList>
            <person name="Kono N."/>
            <person name="Nakamura H."/>
            <person name="Ohtoshi R."/>
            <person name="Tomita M."/>
            <person name="Numata K."/>
            <person name="Arakawa K."/>
        </authorList>
    </citation>
    <scope>NUCLEOTIDE SEQUENCE [LARGE SCALE GENOMIC DNA]</scope>
</reference>
<organism evidence="2 3">
    <name type="scientific">Eumeta variegata</name>
    <name type="common">Bagworm moth</name>
    <name type="synonym">Eumeta japonica</name>
    <dbReference type="NCBI Taxonomy" id="151549"/>
    <lineage>
        <taxon>Eukaryota</taxon>
        <taxon>Metazoa</taxon>
        <taxon>Ecdysozoa</taxon>
        <taxon>Arthropoda</taxon>
        <taxon>Hexapoda</taxon>
        <taxon>Insecta</taxon>
        <taxon>Pterygota</taxon>
        <taxon>Neoptera</taxon>
        <taxon>Endopterygota</taxon>
        <taxon>Lepidoptera</taxon>
        <taxon>Glossata</taxon>
        <taxon>Ditrysia</taxon>
        <taxon>Tineoidea</taxon>
        <taxon>Psychidae</taxon>
        <taxon>Oiketicinae</taxon>
        <taxon>Eumeta</taxon>
    </lineage>
</organism>
<protein>
    <submittedName>
        <fullName evidence="2">Uncharacterized protein</fullName>
    </submittedName>
</protein>
<gene>
    <name evidence="2" type="ORF">EVAR_31223_1</name>
</gene>
<dbReference type="Proteomes" id="UP000299102">
    <property type="component" value="Unassembled WGS sequence"/>
</dbReference>
<name>A0A4C1W0E9_EUMVA</name>